<dbReference type="GO" id="GO:0002080">
    <property type="term" value="C:acrosomal membrane"/>
    <property type="evidence" value="ECO:0007669"/>
    <property type="project" value="TreeGrafter"/>
</dbReference>
<sequence length="488" mass="56810">MSGFLEDERLASAQQAETFTKQIQTLYAQMRLRKDEFDSLQATKDMELEQVAQELQDAHQEIHSLRLEAEEVAAVHENEIASLQEELCRLKAELERVQQTHKEYEMEVTALRAEIRMRQESAPESSAVVGGDTLQEPRPPSPSQEVARLKDELETVQIQYADLKEEFQILQASNKLMVHQLEKLETMKYNKYRSKVEDTPSLESIAQWPTDRRYSLMKQPSNQKGSCVSFWSVEIVGVASDYNEEERMEKVEEENEVDLLYQLATEEETVEKVQTQGNMSQCILAEMENEDQHGSQELDVRRRPRRRRDSDARKGIIAQLNLPETDREEHPSNQELISKRRSRRRESLREGKEDDLKNWREKGKNKEFLLLDPELNESPGRQGQHHRAQQDLRELEDRYRHSQEEWEQLQEDLRLCKEEIERLNGNIPTGGRVRPLAPRLSRRGRGLLAQVAFRGPAQVVVLHIGRAKEPGLIVIVALLWCWWAETSS</sequence>
<organism evidence="3 4">
    <name type="scientific">Crotalus adamanteus</name>
    <name type="common">Eastern diamondback rattlesnake</name>
    <dbReference type="NCBI Taxonomy" id="8729"/>
    <lineage>
        <taxon>Eukaryota</taxon>
        <taxon>Metazoa</taxon>
        <taxon>Chordata</taxon>
        <taxon>Craniata</taxon>
        <taxon>Vertebrata</taxon>
        <taxon>Euteleostomi</taxon>
        <taxon>Lepidosauria</taxon>
        <taxon>Squamata</taxon>
        <taxon>Bifurcata</taxon>
        <taxon>Unidentata</taxon>
        <taxon>Episquamata</taxon>
        <taxon>Toxicofera</taxon>
        <taxon>Serpentes</taxon>
        <taxon>Colubroidea</taxon>
        <taxon>Viperidae</taxon>
        <taxon>Crotalinae</taxon>
        <taxon>Crotalus</taxon>
    </lineage>
</organism>
<feature type="coiled-coil region" evidence="1">
    <location>
        <begin position="48"/>
        <end position="114"/>
    </location>
</feature>
<feature type="compositionally biased region" description="Basic and acidic residues" evidence="2">
    <location>
        <begin position="345"/>
        <end position="359"/>
    </location>
</feature>
<dbReference type="GO" id="GO:0007338">
    <property type="term" value="P:single fertilization"/>
    <property type="evidence" value="ECO:0007669"/>
    <property type="project" value="TreeGrafter"/>
</dbReference>
<dbReference type="Proteomes" id="UP001474421">
    <property type="component" value="Unassembled WGS sequence"/>
</dbReference>
<dbReference type="PANTHER" id="PTHR15715">
    <property type="entry name" value="CENTROSOMAL PROTEIN OF 170 KDA"/>
    <property type="match status" value="1"/>
</dbReference>
<feature type="region of interest" description="Disordered" evidence="2">
    <location>
        <begin position="287"/>
        <end position="359"/>
    </location>
</feature>
<feature type="region of interest" description="Disordered" evidence="2">
    <location>
        <begin position="121"/>
        <end position="144"/>
    </location>
</feature>
<evidence type="ECO:0000313" key="3">
    <source>
        <dbReference type="EMBL" id="KAK9400294.1"/>
    </source>
</evidence>
<reference evidence="3 4" key="1">
    <citation type="journal article" date="2024" name="Proc. Natl. Acad. Sci. U.S.A.">
        <title>The genetic regulatory architecture and epigenomic basis for age-related changes in rattlesnake venom.</title>
        <authorList>
            <person name="Hogan M.P."/>
            <person name="Holding M.L."/>
            <person name="Nystrom G.S."/>
            <person name="Colston T.J."/>
            <person name="Bartlett D.A."/>
            <person name="Mason A.J."/>
            <person name="Ellsworth S.A."/>
            <person name="Rautsaw R.M."/>
            <person name="Lawrence K.C."/>
            <person name="Strickland J.L."/>
            <person name="He B."/>
            <person name="Fraser P."/>
            <person name="Margres M.J."/>
            <person name="Gilbert D.M."/>
            <person name="Gibbs H.L."/>
            <person name="Parkinson C.L."/>
            <person name="Rokyta D.R."/>
        </authorList>
    </citation>
    <scope>NUCLEOTIDE SEQUENCE [LARGE SCALE GENOMIC DNA]</scope>
    <source>
        <strain evidence="3">DRR0105</strain>
    </source>
</reference>
<feature type="coiled-coil region" evidence="1">
    <location>
        <begin position="146"/>
        <end position="173"/>
    </location>
</feature>
<protein>
    <submittedName>
        <fullName evidence="3">Coiled coil domain-containing protein</fullName>
    </submittedName>
</protein>
<dbReference type="InterPro" id="IPR051176">
    <property type="entry name" value="Cent_Immune-Sig_Mod"/>
</dbReference>
<dbReference type="GO" id="GO:0001675">
    <property type="term" value="P:acrosome assembly"/>
    <property type="evidence" value="ECO:0007669"/>
    <property type="project" value="TreeGrafter"/>
</dbReference>
<comment type="caution">
    <text evidence="3">The sequence shown here is derived from an EMBL/GenBank/DDBJ whole genome shotgun (WGS) entry which is preliminary data.</text>
</comment>
<proteinExistence type="predicted"/>
<keyword evidence="4" id="KW-1185">Reference proteome</keyword>
<name>A0AAW1BE73_CROAD</name>
<gene>
    <name evidence="3" type="ORF">NXF25_013313</name>
</gene>
<dbReference type="EMBL" id="JAOTOJ010000006">
    <property type="protein sequence ID" value="KAK9400294.1"/>
    <property type="molecule type" value="Genomic_DNA"/>
</dbReference>
<feature type="coiled-coil region" evidence="1">
    <location>
        <begin position="385"/>
        <end position="426"/>
    </location>
</feature>
<feature type="compositionally biased region" description="Basic and acidic residues" evidence="2">
    <location>
        <begin position="290"/>
        <end position="301"/>
    </location>
</feature>
<evidence type="ECO:0000256" key="2">
    <source>
        <dbReference type="SAM" id="MobiDB-lite"/>
    </source>
</evidence>
<evidence type="ECO:0000256" key="1">
    <source>
        <dbReference type="SAM" id="Coils"/>
    </source>
</evidence>
<keyword evidence="1" id="KW-0175">Coiled coil</keyword>
<accession>A0AAW1BE73</accession>
<dbReference type="AlphaFoldDB" id="A0AAW1BE73"/>
<evidence type="ECO:0000313" key="4">
    <source>
        <dbReference type="Proteomes" id="UP001474421"/>
    </source>
</evidence>
<dbReference type="PANTHER" id="PTHR15715:SF26">
    <property type="entry name" value="COILED-COIL DOMAIN-CONTAINING PROTEIN 136"/>
    <property type="match status" value="1"/>
</dbReference>